<keyword evidence="6 8" id="KW-0472">Membrane</keyword>
<evidence type="ECO:0000256" key="5">
    <source>
        <dbReference type="ARBA" id="ARBA00022989"/>
    </source>
</evidence>
<dbReference type="InterPro" id="IPR037185">
    <property type="entry name" value="EmrE-like"/>
</dbReference>
<proteinExistence type="inferred from homology"/>
<dbReference type="EMBL" id="BKCJ010002477">
    <property type="protein sequence ID" value="GEU48821.1"/>
    <property type="molecule type" value="Genomic_DNA"/>
</dbReference>
<protein>
    <submittedName>
        <fullName evidence="10">Solute carrier family 35 member F2-like</fullName>
    </submittedName>
</protein>
<dbReference type="Pfam" id="PF06027">
    <property type="entry name" value="SLC35F"/>
    <property type="match status" value="1"/>
</dbReference>
<accession>A0A6L2KH56</accession>
<evidence type="ECO:0000256" key="4">
    <source>
        <dbReference type="ARBA" id="ARBA00022692"/>
    </source>
</evidence>
<organism evidence="10">
    <name type="scientific">Tanacetum cinerariifolium</name>
    <name type="common">Dalmatian daisy</name>
    <name type="synonym">Chrysanthemum cinerariifolium</name>
    <dbReference type="NCBI Taxonomy" id="118510"/>
    <lineage>
        <taxon>Eukaryota</taxon>
        <taxon>Viridiplantae</taxon>
        <taxon>Streptophyta</taxon>
        <taxon>Embryophyta</taxon>
        <taxon>Tracheophyta</taxon>
        <taxon>Spermatophyta</taxon>
        <taxon>Magnoliopsida</taxon>
        <taxon>eudicotyledons</taxon>
        <taxon>Gunneridae</taxon>
        <taxon>Pentapetalae</taxon>
        <taxon>asterids</taxon>
        <taxon>campanulids</taxon>
        <taxon>Asterales</taxon>
        <taxon>Asteraceae</taxon>
        <taxon>Asteroideae</taxon>
        <taxon>Anthemideae</taxon>
        <taxon>Anthemidinae</taxon>
        <taxon>Tanacetum</taxon>
    </lineage>
</organism>
<evidence type="ECO:0000256" key="8">
    <source>
        <dbReference type="SAM" id="Phobius"/>
    </source>
</evidence>
<dbReference type="PANTHER" id="PTHR14233:SF18">
    <property type="entry name" value="OS05G0444300 PROTEIN"/>
    <property type="match status" value="1"/>
</dbReference>
<dbReference type="SUPFAM" id="SSF53098">
    <property type="entry name" value="Ribonuclease H-like"/>
    <property type="match status" value="1"/>
</dbReference>
<feature type="transmembrane region" description="Helical" evidence="8">
    <location>
        <begin position="228"/>
        <end position="249"/>
    </location>
</feature>
<feature type="transmembrane region" description="Helical" evidence="8">
    <location>
        <begin position="74"/>
        <end position="93"/>
    </location>
</feature>
<dbReference type="AlphaFoldDB" id="A0A6L2KH56"/>
<evidence type="ECO:0000256" key="2">
    <source>
        <dbReference type="ARBA" id="ARBA00007863"/>
    </source>
</evidence>
<evidence type="ECO:0000259" key="9">
    <source>
        <dbReference type="PROSITE" id="PS50994"/>
    </source>
</evidence>
<reference evidence="10" key="1">
    <citation type="journal article" date="2019" name="Sci. Rep.">
        <title>Draft genome of Tanacetum cinerariifolium, the natural source of mosquito coil.</title>
        <authorList>
            <person name="Yamashiro T."/>
            <person name="Shiraishi A."/>
            <person name="Satake H."/>
            <person name="Nakayama K."/>
        </authorList>
    </citation>
    <scope>NUCLEOTIDE SEQUENCE</scope>
</reference>
<evidence type="ECO:0000256" key="1">
    <source>
        <dbReference type="ARBA" id="ARBA00004141"/>
    </source>
</evidence>
<comment type="caution">
    <text evidence="10">The sequence shown here is derived from an EMBL/GenBank/DDBJ whole genome shotgun (WGS) entry which is preliminary data.</text>
</comment>
<dbReference type="GO" id="GO:0015074">
    <property type="term" value="P:DNA integration"/>
    <property type="evidence" value="ECO:0007669"/>
    <property type="project" value="InterPro"/>
</dbReference>
<dbReference type="GO" id="GO:0003676">
    <property type="term" value="F:nucleic acid binding"/>
    <property type="evidence" value="ECO:0007669"/>
    <property type="project" value="InterPro"/>
</dbReference>
<feature type="transmembrane region" description="Helical" evidence="8">
    <location>
        <begin position="282"/>
        <end position="299"/>
    </location>
</feature>
<feature type="transmembrane region" description="Helical" evidence="8">
    <location>
        <begin position="256"/>
        <end position="276"/>
    </location>
</feature>
<keyword evidence="3" id="KW-0813">Transport</keyword>
<evidence type="ECO:0000256" key="7">
    <source>
        <dbReference type="SAM" id="MobiDB-lite"/>
    </source>
</evidence>
<comment type="subcellular location">
    <subcellularLocation>
        <location evidence="1">Membrane</location>
        <topology evidence="1">Multi-pass membrane protein</topology>
    </subcellularLocation>
</comment>
<feature type="transmembrane region" description="Helical" evidence="8">
    <location>
        <begin position="192"/>
        <end position="213"/>
    </location>
</feature>
<sequence length="723" mass="80545">MNSAKYGGGGIWRVLYVVLLGQLASFSMALMSFNASLSANLGVNAPFTLGFCSYLSITLVFGTVFLYRRQKLQISWYWYILLAFVDVQGSFLVNKAYQFSSITSVTILDCWTVVWVIILTRIFLGTKYSLWQFFGAALCVTGLCLVLLSDSGVGGGGGSNPILGDVLVIAGTCFFGLSNVGEEYVVKKVGRVEVLAMFGAFGMLVSIMEMSIFERKSLAVAIWNQEVILTFVGFGIAGFMFCSLTPLVLEASGATLFNLSLLTADMWAVVIRVLIYHQKVDWLYYVSFLFVGIGLIIYSKTEKYPSEVSKLKYADTEQQCKLLPEETEGPSGFPWRQSGTRTSSWDRITITINYLYLYADRRYEKVGWSFLRIAILLGRSQSLSRCSCENFTILLSQASGGYLQPLPTPTAVWKDVSMDFITGMPLSKGFSVVLVDRLSKYAHFATLPTSFNAPKVAGVLVEAVVKHHGIPKTIVSDHDPIFVSKFWTQLFKLSALYGKVPLSIVPYPPGSSKVAVVEDVLVERDELLRRLRDNLLAAKNRMEEKANLKRREVEFNVGDKVLVKLQPYRQLNLARRLSHKLAKRYYGPYEILERIRKVAYRLALLVTSKIHRVIHMSILKPFLGNGSEAVVEIPGEFDEGFVVEQPLAVCGSRFVLRDGSLVKQVLVQWAGRSPEDATWEYLSDFQAAYPAYDLEDKVISEGGNDTPGSLDAGRAKRVSVAPK</sequence>
<dbReference type="InterPro" id="IPR012337">
    <property type="entry name" value="RNaseH-like_sf"/>
</dbReference>
<dbReference type="InterPro" id="IPR052221">
    <property type="entry name" value="SLC35F_Transporter"/>
</dbReference>
<dbReference type="SUPFAM" id="SSF54160">
    <property type="entry name" value="Chromo domain-like"/>
    <property type="match status" value="1"/>
</dbReference>
<feature type="domain" description="Integrase catalytic" evidence="9">
    <location>
        <begin position="403"/>
        <end position="575"/>
    </location>
</feature>
<name>A0A6L2KH56_TANCI</name>
<gene>
    <name evidence="10" type="ORF">Tci_020799</name>
</gene>
<feature type="transmembrane region" description="Helical" evidence="8">
    <location>
        <begin position="99"/>
        <end position="118"/>
    </location>
</feature>
<keyword evidence="4 8" id="KW-0812">Transmembrane</keyword>
<dbReference type="PROSITE" id="PS50994">
    <property type="entry name" value="INTEGRASE"/>
    <property type="match status" value="1"/>
</dbReference>
<dbReference type="InterPro" id="IPR016197">
    <property type="entry name" value="Chromo-like_dom_sf"/>
</dbReference>
<feature type="transmembrane region" description="Helical" evidence="8">
    <location>
        <begin position="45"/>
        <end position="67"/>
    </location>
</feature>
<dbReference type="InterPro" id="IPR009262">
    <property type="entry name" value="SLC35_F1/F2/F6"/>
</dbReference>
<dbReference type="PANTHER" id="PTHR14233">
    <property type="entry name" value="DUF914-RELATED"/>
    <property type="match status" value="1"/>
</dbReference>
<dbReference type="Pfam" id="PF24626">
    <property type="entry name" value="SH3_Tf2-1"/>
    <property type="match status" value="1"/>
</dbReference>
<keyword evidence="5 8" id="KW-1133">Transmembrane helix</keyword>
<dbReference type="Gene3D" id="3.30.420.10">
    <property type="entry name" value="Ribonuclease H-like superfamily/Ribonuclease H"/>
    <property type="match status" value="1"/>
</dbReference>
<dbReference type="InterPro" id="IPR036397">
    <property type="entry name" value="RNaseH_sf"/>
</dbReference>
<feature type="transmembrane region" description="Helical" evidence="8">
    <location>
        <begin position="130"/>
        <end position="149"/>
    </location>
</feature>
<comment type="similarity">
    <text evidence="2">Belongs to the SLC35F solute transporter family.</text>
</comment>
<dbReference type="SUPFAM" id="SSF103481">
    <property type="entry name" value="Multidrug resistance efflux transporter EmrE"/>
    <property type="match status" value="1"/>
</dbReference>
<evidence type="ECO:0000313" key="10">
    <source>
        <dbReference type="EMBL" id="GEU48821.1"/>
    </source>
</evidence>
<evidence type="ECO:0000256" key="6">
    <source>
        <dbReference type="ARBA" id="ARBA00023136"/>
    </source>
</evidence>
<evidence type="ECO:0000256" key="3">
    <source>
        <dbReference type="ARBA" id="ARBA00022448"/>
    </source>
</evidence>
<feature type="transmembrane region" description="Helical" evidence="8">
    <location>
        <begin position="12"/>
        <end position="33"/>
    </location>
</feature>
<feature type="region of interest" description="Disordered" evidence="7">
    <location>
        <begin position="702"/>
        <end position="723"/>
    </location>
</feature>
<dbReference type="GO" id="GO:0022857">
    <property type="term" value="F:transmembrane transporter activity"/>
    <property type="evidence" value="ECO:0007669"/>
    <property type="project" value="InterPro"/>
</dbReference>
<dbReference type="InterPro" id="IPR001584">
    <property type="entry name" value="Integrase_cat-core"/>
</dbReference>
<dbReference type="GO" id="GO:0016020">
    <property type="term" value="C:membrane"/>
    <property type="evidence" value="ECO:0007669"/>
    <property type="project" value="UniProtKB-SubCell"/>
</dbReference>
<dbReference type="InterPro" id="IPR056924">
    <property type="entry name" value="SH3_Tf2-1"/>
</dbReference>